<dbReference type="InterPro" id="IPR050356">
    <property type="entry name" value="SulA_CellDiv_inhibitor"/>
</dbReference>
<gene>
    <name evidence="3" type="ORF">JM946_24885</name>
</gene>
<reference evidence="3 4" key="1">
    <citation type="journal article" date="2021" name="Int. J. Syst. Evol. Microbiol.">
        <title>Steroidobacter gossypii sp. nov., isolated from soil of cotton cropping field.</title>
        <authorList>
            <person name="Huang R."/>
            <person name="Yang S."/>
            <person name="Zhen C."/>
            <person name="Liu W."/>
        </authorList>
    </citation>
    <scope>NUCLEOTIDE SEQUENCE [LARGE SCALE GENOMIC DNA]</scope>
    <source>
        <strain evidence="3 4">S1-65</strain>
    </source>
</reference>
<dbReference type="PANTHER" id="PTHR35369:SF2">
    <property type="entry name" value="BLR3025 PROTEIN"/>
    <property type="match status" value="1"/>
</dbReference>
<accession>A0ABS1X429</accession>
<dbReference type="CDD" id="cd03468">
    <property type="entry name" value="PolY_like"/>
    <property type="match status" value="1"/>
</dbReference>
<organism evidence="3 4">
    <name type="scientific">Steroidobacter gossypii</name>
    <dbReference type="NCBI Taxonomy" id="2805490"/>
    <lineage>
        <taxon>Bacteria</taxon>
        <taxon>Pseudomonadati</taxon>
        <taxon>Pseudomonadota</taxon>
        <taxon>Gammaproteobacteria</taxon>
        <taxon>Steroidobacterales</taxon>
        <taxon>Steroidobacteraceae</taxon>
        <taxon>Steroidobacter</taxon>
    </lineage>
</organism>
<evidence type="ECO:0000259" key="2">
    <source>
        <dbReference type="Pfam" id="PF00817"/>
    </source>
</evidence>
<dbReference type="EMBL" id="JAEVLS010000006">
    <property type="protein sequence ID" value="MBM0107979.1"/>
    <property type="molecule type" value="Genomic_DNA"/>
</dbReference>
<dbReference type="Pfam" id="PF00817">
    <property type="entry name" value="IMS"/>
    <property type="match status" value="1"/>
</dbReference>
<dbReference type="Proteomes" id="UP000661077">
    <property type="component" value="Unassembled WGS sequence"/>
</dbReference>
<comment type="caution">
    <text evidence="3">The sequence shown here is derived from an EMBL/GenBank/DDBJ whole genome shotgun (WGS) entry which is preliminary data.</text>
</comment>
<dbReference type="RefSeq" id="WP_203170086.1">
    <property type="nucleotide sequence ID" value="NZ_JAEVLS010000006.1"/>
</dbReference>
<evidence type="ECO:0000313" key="3">
    <source>
        <dbReference type="EMBL" id="MBM0107979.1"/>
    </source>
</evidence>
<keyword evidence="1" id="KW-0227">DNA damage</keyword>
<dbReference type="InterPro" id="IPR001126">
    <property type="entry name" value="UmuC"/>
</dbReference>
<name>A0ABS1X429_9GAMM</name>
<protein>
    <submittedName>
        <fullName evidence="3">DNA polymerase Y family protein</fullName>
    </submittedName>
</protein>
<dbReference type="SUPFAM" id="SSF56672">
    <property type="entry name" value="DNA/RNA polymerases"/>
    <property type="match status" value="1"/>
</dbReference>
<proteinExistence type="predicted"/>
<sequence length="477" mass="53328">MLWLCITLPQLPLEALQCEQSERPTVVTVLEGNVRSVVCCNPAAERVGLKPAMNFTTALAILPEVIAMERRLSAEQAALERLATWAYQFSGTVIVGELFLDLQRARSTAVWLEIGASLRLFGGFRKLIEQLEAELRKLSYSYQLGIAPTLEGSALLARTGVRVAITSVEALRARIGSVSVRWLNLDPWIPEQLQTVGVRTVGMLVALPRDGVAKRFGPEVCNYLDRLMGSAADPRPTYRLPPQYHARFEFEAEVHNTEALLFPLRRMLREFVGFLRARDTGVQKFTLRFIHRDAVATVLTIGLSMPDRNSERFLALARERLEHTALAAAPVALELSAEEFAMPTGMHIDMLSGATEQSEELGHTIDRLVARLGEAQVHGVKAVAEHRPENSWATADPQHARPHLDFPDRPLWLLPEPKPIQLSGMPVLTGAERIESGWWDGGDVRRDYFIARTQQGAALWIFKDLNDGSWHLHGFWS</sequence>
<keyword evidence="4" id="KW-1185">Reference proteome</keyword>
<dbReference type="InterPro" id="IPR043502">
    <property type="entry name" value="DNA/RNA_pol_sf"/>
</dbReference>
<evidence type="ECO:0000313" key="4">
    <source>
        <dbReference type="Proteomes" id="UP000661077"/>
    </source>
</evidence>
<evidence type="ECO:0000256" key="1">
    <source>
        <dbReference type="ARBA" id="ARBA00022763"/>
    </source>
</evidence>
<dbReference type="PANTHER" id="PTHR35369">
    <property type="entry name" value="BLR3025 PROTEIN-RELATED"/>
    <property type="match status" value="1"/>
</dbReference>
<feature type="domain" description="UmuC" evidence="2">
    <location>
        <begin position="21"/>
        <end position="149"/>
    </location>
</feature>